<dbReference type="SUPFAM" id="SSF141868">
    <property type="entry name" value="EAL domain-like"/>
    <property type="match status" value="1"/>
</dbReference>
<evidence type="ECO:0000313" key="2">
    <source>
        <dbReference type="EMBL" id="ALC80872.1"/>
    </source>
</evidence>
<dbReference type="GO" id="GO:0071111">
    <property type="term" value="F:cyclic-guanylate-specific phosphodiesterase activity"/>
    <property type="evidence" value="ECO:0007669"/>
    <property type="project" value="InterPro"/>
</dbReference>
<gene>
    <name evidence="2" type="ORF">AM592_04200</name>
</gene>
<dbReference type="InterPro" id="IPR035919">
    <property type="entry name" value="EAL_sf"/>
</dbReference>
<dbReference type="PANTHER" id="PTHR33121">
    <property type="entry name" value="CYCLIC DI-GMP PHOSPHODIESTERASE PDEF"/>
    <property type="match status" value="1"/>
</dbReference>
<dbReference type="AlphaFoldDB" id="A0A0M3R960"/>
<proteinExistence type="predicted"/>
<dbReference type="InterPro" id="IPR050706">
    <property type="entry name" value="Cyclic-di-GMP_PDE-like"/>
</dbReference>
<dbReference type="Gene3D" id="3.20.20.450">
    <property type="entry name" value="EAL domain"/>
    <property type="match status" value="1"/>
</dbReference>
<name>A0A0M3R960_9BACI</name>
<organism evidence="2 3">
    <name type="scientific">Bacillus gobiensis</name>
    <dbReference type="NCBI Taxonomy" id="1441095"/>
    <lineage>
        <taxon>Bacteria</taxon>
        <taxon>Bacillati</taxon>
        <taxon>Bacillota</taxon>
        <taxon>Bacilli</taxon>
        <taxon>Bacillales</taxon>
        <taxon>Bacillaceae</taxon>
        <taxon>Bacillus</taxon>
    </lineage>
</organism>
<dbReference type="Proteomes" id="UP000067625">
    <property type="component" value="Chromosome"/>
</dbReference>
<keyword evidence="3" id="KW-1185">Reference proteome</keyword>
<dbReference type="PROSITE" id="PS50883">
    <property type="entry name" value="EAL"/>
    <property type="match status" value="1"/>
</dbReference>
<reference evidence="2 3" key="2">
    <citation type="journal article" date="2016" name="Int. J. Syst. Evol. Microbiol.">
        <title>Bacillus gobiensis sp. nov., isolated from a soil sample.</title>
        <authorList>
            <person name="Liu B."/>
            <person name="Liu G.H."/>
            <person name="Cetin S."/>
            <person name="Schumann P."/>
            <person name="Pan Z.Z."/>
            <person name="Chen Q.Q."/>
        </authorList>
    </citation>
    <scope>NUCLEOTIDE SEQUENCE [LARGE SCALE GENOMIC DNA]</scope>
    <source>
        <strain evidence="2 3">FJAT-4402</strain>
    </source>
</reference>
<dbReference type="PATRIC" id="fig|1441095.3.peg.924"/>
<evidence type="ECO:0000313" key="3">
    <source>
        <dbReference type="Proteomes" id="UP000067625"/>
    </source>
</evidence>
<dbReference type="STRING" id="1441095.AM592_04200"/>
<dbReference type="EMBL" id="CP012600">
    <property type="protein sequence ID" value="ALC80872.1"/>
    <property type="molecule type" value="Genomic_DNA"/>
</dbReference>
<accession>A0A0M3R960</accession>
<evidence type="ECO:0000259" key="1">
    <source>
        <dbReference type="PROSITE" id="PS50883"/>
    </source>
</evidence>
<dbReference type="CDD" id="cd01948">
    <property type="entry name" value="EAL"/>
    <property type="match status" value="1"/>
</dbReference>
<dbReference type="PANTHER" id="PTHR33121:SF70">
    <property type="entry name" value="SIGNALING PROTEIN YKOW"/>
    <property type="match status" value="1"/>
</dbReference>
<dbReference type="SMART" id="SM00052">
    <property type="entry name" value="EAL"/>
    <property type="match status" value="1"/>
</dbReference>
<dbReference type="InterPro" id="IPR001633">
    <property type="entry name" value="EAL_dom"/>
</dbReference>
<sequence>MYIPELDEKRLDELRLEKELRSSLQQDCFYVDYQPKIHSVTKKMIGVEALARWIHPQKGVIPPSVFIPIAEKYGLINELEERVFKKICEHIKEWSDRLEFPFRVSVNISQLHFAHKNLYQFIKDTLTEFDIDARYLELEITESVMIMDDKYVIDQFSRIKQLGIEISMDDFGTGYSSLNYINKLPIDRIKIDKSFIDEIVTDQKFRSIIKTIVTMADYLELDVIAEGVEKEEQLTFLTSIDCFKIQGYFYSPPVQKEQISSFIYKQFKIA</sequence>
<dbReference type="Pfam" id="PF00563">
    <property type="entry name" value="EAL"/>
    <property type="match status" value="1"/>
</dbReference>
<reference evidence="3" key="1">
    <citation type="submission" date="2015-08" db="EMBL/GenBank/DDBJ databases">
        <title>Genome sequencing project for genomic taxonomy and phylogenomics of Bacillus-like bacteria.</title>
        <authorList>
            <person name="Liu B."/>
            <person name="Wang J."/>
            <person name="Zhu Y."/>
            <person name="Liu G."/>
            <person name="Chen Q."/>
            <person name="Chen Z."/>
            <person name="Lan J."/>
            <person name="Che J."/>
            <person name="Ge C."/>
            <person name="Shi H."/>
            <person name="Pan Z."/>
            <person name="Liu X."/>
        </authorList>
    </citation>
    <scope>NUCLEOTIDE SEQUENCE [LARGE SCALE GENOMIC DNA]</scope>
    <source>
        <strain evidence="3">FJAT-4402</strain>
    </source>
</reference>
<protein>
    <recommendedName>
        <fullName evidence="1">EAL domain-containing protein</fullName>
    </recommendedName>
</protein>
<feature type="domain" description="EAL" evidence="1">
    <location>
        <begin position="13"/>
        <end position="267"/>
    </location>
</feature>